<sequence length="105" mass="11380">MTTTTSEVTIPASEHLTGFTAVTVRFPTDPAAHRAVTIHHRADGTTGGLPVQLTEQHTGWTEVRPACRPDSDPDGRFYRLSVPAALHRGAVACDQPECYRSGDPR</sequence>
<dbReference type="RefSeq" id="WP_204295301.1">
    <property type="nucleotide sequence ID" value="NZ_BAAAGQ010000007.1"/>
</dbReference>
<gene>
    <name evidence="1" type="ORF">Aca07nite_19730</name>
</gene>
<accession>A0ABQ3WFZ8</accession>
<dbReference type="EMBL" id="BOMF01000037">
    <property type="protein sequence ID" value="GID44698.1"/>
    <property type="molecule type" value="Genomic_DNA"/>
</dbReference>
<comment type="caution">
    <text evidence="1">The sequence shown here is derived from an EMBL/GenBank/DDBJ whole genome shotgun (WGS) entry which is preliminary data.</text>
</comment>
<evidence type="ECO:0000313" key="1">
    <source>
        <dbReference type="EMBL" id="GID44698.1"/>
    </source>
</evidence>
<organism evidence="1">
    <name type="scientific">Actinoplanes campanulatus</name>
    <dbReference type="NCBI Taxonomy" id="113559"/>
    <lineage>
        <taxon>Bacteria</taxon>
        <taxon>Bacillati</taxon>
        <taxon>Actinomycetota</taxon>
        <taxon>Actinomycetes</taxon>
        <taxon>Micromonosporales</taxon>
        <taxon>Micromonosporaceae</taxon>
        <taxon>Actinoplanes</taxon>
    </lineage>
</organism>
<protein>
    <submittedName>
        <fullName evidence="1">Uncharacterized protein</fullName>
    </submittedName>
</protein>
<proteinExistence type="predicted"/>
<reference evidence="1" key="1">
    <citation type="submission" date="2021-01" db="EMBL/GenBank/DDBJ databases">
        <title>Whole genome shotgun sequence of Actinoplanes capillaceus NBRC 16408.</title>
        <authorList>
            <person name="Komaki H."/>
            <person name="Tamura T."/>
        </authorList>
    </citation>
    <scope>NUCLEOTIDE SEQUENCE [LARGE SCALE GENOMIC DNA]</scope>
    <source>
        <strain evidence="1">NBRC 16408</strain>
    </source>
</reference>
<name>A0ABQ3WFZ8_9ACTN</name>